<dbReference type="AlphaFoldDB" id="A0A9Q6ZA84"/>
<reference evidence="1 2" key="1">
    <citation type="submission" date="2021-01" db="EMBL/GenBank/DDBJ databases">
        <title>FDA dAtabase for Regulatory Grade micrObial Sequences (FDA-ARGOS): Supporting development and validation of Infectious Disease Dx tests.</title>
        <authorList>
            <person name="Sproer C."/>
            <person name="Gronow S."/>
            <person name="Severitt S."/>
            <person name="Schroder I."/>
            <person name="Tallon L."/>
            <person name="Sadzewicz L."/>
            <person name="Zhao X."/>
            <person name="Boylan J."/>
            <person name="Ott S."/>
            <person name="Bowen H."/>
            <person name="Vavikolanu K."/>
            <person name="Mehta A."/>
            <person name="Aluvathingal J."/>
            <person name="Nadendla S."/>
            <person name="Lowell S."/>
            <person name="Myers T."/>
            <person name="Yan Y."/>
            <person name="Sichtig H."/>
        </authorList>
    </citation>
    <scope>NUCLEOTIDE SEQUENCE [LARGE SCALE GENOMIC DNA]</scope>
    <source>
        <strain evidence="1 2">FDAARGOS_1131</strain>
    </source>
</reference>
<dbReference type="GeneID" id="93527220"/>
<evidence type="ECO:0000313" key="2">
    <source>
        <dbReference type="Proteomes" id="UP000596202"/>
    </source>
</evidence>
<proteinExistence type="predicted"/>
<sequence>MRYNAKNVILVSSVNDQDVIENVKKTSTGKFKVNGNLLMRDKEANEL</sequence>
<protein>
    <submittedName>
        <fullName evidence="1">Uncharacterized protein</fullName>
    </submittedName>
</protein>
<organism evidence="1 2">
    <name type="scientific">Myroides odoratus</name>
    <name type="common">Flavobacterium odoratum</name>
    <dbReference type="NCBI Taxonomy" id="256"/>
    <lineage>
        <taxon>Bacteria</taxon>
        <taxon>Pseudomonadati</taxon>
        <taxon>Bacteroidota</taxon>
        <taxon>Flavobacteriia</taxon>
        <taxon>Flavobacteriales</taxon>
        <taxon>Flavobacteriaceae</taxon>
        <taxon>Myroides</taxon>
    </lineage>
</organism>
<evidence type="ECO:0000313" key="1">
    <source>
        <dbReference type="EMBL" id="QQU01318.1"/>
    </source>
</evidence>
<dbReference type="RefSeq" id="WP_155522600.1">
    <property type="nucleotide sequence ID" value="NZ_CP068108.1"/>
</dbReference>
<gene>
    <name evidence="1" type="ORF">I6I88_06110</name>
</gene>
<name>A0A9Q6ZA84_MYROD</name>
<dbReference type="EMBL" id="CP068108">
    <property type="protein sequence ID" value="QQU01318.1"/>
    <property type="molecule type" value="Genomic_DNA"/>
</dbReference>
<accession>A0A9Q6ZA84</accession>
<dbReference type="Proteomes" id="UP000596202">
    <property type="component" value="Chromosome"/>
</dbReference>